<dbReference type="HOGENOM" id="CLU_518531_0_0_7"/>
<gene>
    <name evidence="1" type="ORF">Bdt_2867</name>
</gene>
<name>K7ZGJ2_BDEBC</name>
<accession>K7ZGJ2</accession>
<protein>
    <submittedName>
        <fullName evidence="1">Uncharacterized protein</fullName>
    </submittedName>
</protein>
<dbReference type="PATRIC" id="fig|1069642.3.peg.2836"/>
<evidence type="ECO:0000313" key="2">
    <source>
        <dbReference type="Proteomes" id="UP000010074"/>
    </source>
</evidence>
<dbReference type="Proteomes" id="UP000010074">
    <property type="component" value="Chromosome"/>
</dbReference>
<sequence length="493" mass="54736">MADTDEKIEIQISPANQSWGDYTGRQLIPSTLVDKCEKDAGRFLMISLGSAFWDTTNTGINTSIFGDHAARNCSINNSQVLGDFKQDRATASLLRQYKFIRSCFDVRVVDVGGEPIIAKENQEFCQIRREEDGAVTLIGDMCFLKVRGRNKFAIQPVFKGKCLDPLYLQELGIEPQDMYAKLNTLIAGDDTGNSQDLTHIGSRLLHLNIAPDSKTLKLTEDYGPTTPRFVTDYSVESDISDIEIKQQSDTSELQLKFLVSNFAPEKCVGNECASASNYTQPFFGQVELYQVGKTKQTLIDEWWDGGLVPPNWQGLVPGMKFRLSEGPLVKGGRYKVVVTMQNPTDDYAIFLSGFRQMLLNMYATEDAEVGIDIFPNISSLSNLGVLPSFGGVGSLVRHNQGVSLGEIVRGLDGIIKSQIWPPYYDRVCDDKTTCLKVGNKKFHQKYVVEFVVGEKDPETGAQKLLNLSISKRGVLGGNYDNKTSGFATLKCER</sequence>
<reference evidence="1 2" key="1">
    <citation type="journal article" date="2012" name="BMC Genomics">
        <title>Genome analysis of a simultaneously predatory and prey-independent, novel Bdellovibrio bacteriovorus from the River Tiber, supports in silico predictions of both ancient and recent lateral gene transfer from diverse bacteria.</title>
        <authorList>
            <person name="Hobley L."/>
            <person name="Lerner T.R."/>
            <person name="Williams L.E."/>
            <person name="Lambert C."/>
            <person name="Till R."/>
            <person name="Milner D.S."/>
            <person name="Basford S.M."/>
            <person name="Capeness M.J."/>
            <person name="Fenton A.K."/>
            <person name="Atterbury R.J."/>
            <person name="Harris M.A."/>
            <person name="Sockett R.E."/>
        </authorList>
    </citation>
    <scope>NUCLEOTIDE SEQUENCE [LARGE SCALE GENOMIC DNA]</scope>
    <source>
        <strain evidence="1 2">Tiberius</strain>
    </source>
</reference>
<dbReference type="STRING" id="1069642.Bdt_2867"/>
<proteinExistence type="predicted"/>
<dbReference type="AlphaFoldDB" id="K7ZGJ2"/>
<dbReference type="KEGG" id="bbat:Bdt_2867"/>
<organism evidence="1 2">
    <name type="scientific">Bdellovibrio bacteriovorus str. Tiberius</name>
    <dbReference type="NCBI Taxonomy" id="1069642"/>
    <lineage>
        <taxon>Bacteria</taxon>
        <taxon>Pseudomonadati</taxon>
        <taxon>Bdellovibrionota</taxon>
        <taxon>Bdellovibrionia</taxon>
        <taxon>Bdellovibrionales</taxon>
        <taxon>Pseudobdellovibrionaceae</taxon>
        <taxon>Bdellovibrio</taxon>
    </lineage>
</organism>
<evidence type="ECO:0000313" key="1">
    <source>
        <dbReference type="EMBL" id="AFY02547.1"/>
    </source>
</evidence>
<dbReference type="EMBL" id="CP002930">
    <property type="protein sequence ID" value="AFY02547.1"/>
    <property type="molecule type" value="Genomic_DNA"/>
</dbReference>